<reference evidence="6 7" key="1">
    <citation type="submission" date="2015-03" db="EMBL/GenBank/DDBJ databases">
        <title>Genome assembly of Sandaracinus amylolyticus DSM 53668.</title>
        <authorList>
            <person name="Sharma G."/>
            <person name="Subramanian S."/>
        </authorList>
    </citation>
    <scope>NUCLEOTIDE SEQUENCE [LARGE SCALE GENOMIC DNA]</scope>
    <source>
        <strain evidence="6 7">DSM 53668</strain>
    </source>
</reference>
<dbReference type="InterPro" id="IPR008778">
    <property type="entry name" value="Pirin_C_dom"/>
</dbReference>
<dbReference type="CDD" id="cd02247">
    <property type="entry name" value="cupin_pirin_C"/>
    <property type="match status" value="1"/>
</dbReference>
<comment type="similarity">
    <text evidence="1 3">Belongs to the pirin family.</text>
</comment>
<evidence type="ECO:0000256" key="2">
    <source>
        <dbReference type="PIRSR" id="PIRSR006232-1"/>
    </source>
</evidence>
<dbReference type="PANTHER" id="PTHR13903">
    <property type="entry name" value="PIRIN-RELATED"/>
    <property type="match status" value="1"/>
</dbReference>
<dbReference type="RefSeq" id="WP_053237128.1">
    <property type="nucleotide sequence ID" value="NZ_CP011125.1"/>
</dbReference>
<gene>
    <name evidence="6" type="ORF">DB32_007291</name>
</gene>
<feature type="domain" description="Pirin C-terminal" evidence="5">
    <location>
        <begin position="184"/>
        <end position="289"/>
    </location>
</feature>
<dbReference type="InterPro" id="IPR011051">
    <property type="entry name" value="RmlC_Cupin_sf"/>
</dbReference>
<dbReference type="KEGG" id="samy:DB32_007291"/>
<evidence type="ECO:0000313" key="6">
    <source>
        <dbReference type="EMBL" id="AKF10142.1"/>
    </source>
</evidence>
<feature type="binding site" evidence="2">
    <location>
        <position position="63"/>
    </location>
    <ligand>
        <name>Fe cation</name>
        <dbReference type="ChEBI" id="CHEBI:24875"/>
    </ligand>
</feature>
<dbReference type="Gene3D" id="2.60.120.10">
    <property type="entry name" value="Jelly Rolls"/>
    <property type="match status" value="2"/>
</dbReference>
<dbReference type="OrthoDB" id="9780903at2"/>
<dbReference type="AlphaFoldDB" id="A0A0F6W8J7"/>
<dbReference type="STRING" id="927083.DB32_007291"/>
<evidence type="ECO:0000256" key="3">
    <source>
        <dbReference type="RuleBase" id="RU003457"/>
    </source>
</evidence>
<proteinExistence type="inferred from homology"/>
<dbReference type="InterPro" id="IPR003829">
    <property type="entry name" value="Pirin_N_dom"/>
</dbReference>
<protein>
    <submittedName>
        <fullName evidence="6">Pirin-related protein</fullName>
    </submittedName>
</protein>
<dbReference type="GO" id="GO:0046872">
    <property type="term" value="F:metal ion binding"/>
    <property type="evidence" value="ECO:0007669"/>
    <property type="project" value="UniProtKB-KW"/>
</dbReference>
<feature type="binding site" evidence="2">
    <location>
        <position position="107"/>
    </location>
    <ligand>
        <name>Fe cation</name>
        <dbReference type="ChEBI" id="CHEBI:24875"/>
    </ligand>
</feature>
<dbReference type="PIRSF" id="PIRSF006232">
    <property type="entry name" value="Pirin"/>
    <property type="match status" value="1"/>
</dbReference>
<dbReference type="PANTHER" id="PTHR13903:SF31">
    <property type="entry name" value="CUPIN-DOMAIN CONTAINING PROTEIN"/>
    <property type="match status" value="1"/>
</dbReference>
<dbReference type="CDD" id="cd02909">
    <property type="entry name" value="cupin_pirin_N"/>
    <property type="match status" value="1"/>
</dbReference>
<dbReference type="Pfam" id="PF02678">
    <property type="entry name" value="Pirin"/>
    <property type="match status" value="1"/>
</dbReference>
<dbReference type="EMBL" id="CP011125">
    <property type="protein sequence ID" value="AKF10142.1"/>
    <property type="molecule type" value="Genomic_DNA"/>
</dbReference>
<comment type="cofactor">
    <cofactor evidence="2">
        <name>Fe cation</name>
        <dbReference type="ChEBI" id="CHEBI:24875"/>
    </cofactor>
    <text evidence="2">Binds 1 Fe cation per subunit.</text>
</comment>
<evidence type="ECO:0000313" key="7">
    <source>
        <dbReference type="Proteomes" id="UP000034883"/>
    </source>
</evidence>
<evidence type="ECO:0000256" key="1">
    <source>
        <dbReference type="ARBA" id="ARBA00008416"/>
    </source>
</evidence>
<sequence length="299" mass="32009">MTTQTLRSVANIVTAQRTVEGAGFVVHRPFPTEALETLDPFLMIDEMGPVDYAPGDAVGAPDHPHRGFETISYILEGEVEHEDSAGFSGTLGAGSVQWMTAGSGVVHSEMPSRAIRERGGRVHAFQIWVNLPRRLKMTTPRYQDIAAHRIPEATSEDGKVKVRVVAGRALGASAVIETHVPITYLHFTIAPGGRVVQPIDATHAAGAYVFRGAGTIGGTSIEARRLAVLDASGDAVELAVPSDASEPMELLLLSGVPIREPVAWYGPFVMNAPGEIKQAILDYQSGRMGSIKPETRIVE</sequence>
<dbReference type="Proteomes" id="UP000034883">
    <property type="component" value="Chromosome"/>
</dbReference>
<feature type="binding site" evidence="2">
    <location>
        <position position="65"/>
    </location>
    <ligand>
        <name>Fe cation</name>
        <dbReference type="ChEBI" id="CHEBI:24875"/>
    </ligand>
</feature>
<keyword evidence="2" id="KW-0408">Iron</keyword>
<feature type="domain" description="Pirin N-terminal" evidence="4">
    <location>
        <begin position="26"/>
        <end position="129"/>
    </location>
</feature>
<feature type="binding site" evidence="2">
    <location>
        <position position="109"/>
    </location>
    <ligand>
        <name>Fe cation</name>
        <dbReference type="ChEBI" id="CHEBI:24875"/>
    </ligand>
</feature>
<accession>A0A0F6W8J7</accession>
<evidence type="ECO:0000259" key="5">
    <source>
        <dbReference type="Pfam" id="PF05726"/>
    </source>
</evidence>
<name>A0A0F6W8J7_9BACT</name>
<dbReference type="SUPFAM" id="SSF51182">
    <property type="entry name" value="RmlC-like cupins"/>
    <property type="match status" value="1"/>
</dbReference>
<keyword evidence="2" id="KW-0479">Metal-binding</keyword>
<dbReference type="InterPro" id="IPR014710">
    <property type="entry name" value="RmlC-like_jellyroll"/>
</dbReference>
<dbReference type="InterPro" id="IPR012093">
    <property type="entry name" value="Pirin"/>
</dbReference>
<dbReference type="Pfam" id="PF05726">
    <property type="entry name" value="Pirin_C"/>
    <property type="match status" value="1"/>
</dbReference>
<keyword evidence="7" id="KW-1185">Reference proteome</keyword>
<organism evidence="6 7">
    <name type="scientific">Sandaracinus amylolyticus</name>
    <dbReference type="NCBI Taxonomy" id="927083"/>
    <lineage>
        <taxon>Bacteria</taxon>
        <taxon>Pseudomonadati</taxon>
        <taxon>Myxococcota</taxon>
        <taxon>Polyangia</taxon>
        <taxon>Polyangiales</taxon>
        <taxon>Sandaracinaceae</taxon>
        <taxon>Sandaracinus</taxon>
    </lineage>
</organism>
<evidence type="ECO:0000259" key="4">
    <source>
        <dbReference type="Pfam" id="PF02678"/>
    </source>
</evidence>